<feature type="transmembrane region" description="Helical" evidence="5">
    <location>
        <begin position="105"/>
        <end position="129"/>
    </location>
</feature>
<gene>
    <name evidence="6" type="ORF">CONCODRAFT_11279</name>
</gene>
<name>A0A137NVU1_CONC2</name>
<evidence type="ECO:0000313" key="6">
    <source>
        <dbReference type="EMBL" id="KXN66791.1"/>
    </source>
</evidence>
<organism evidence="6 7">
    <name type="scientific">Conidiobolus coronatus (strain ATCC 28846 / CBS 209.66 / NRRL 28638)</name>
    <name type="common">Delacroixia coronata</name>
    <dbReference type="NCBI Taxonomy" id="796925"/>
    <lineage>
        <taxon>Eukaryota</taxon>
        <taxon>Fungi</taxon>
        <taxon>Fungi incertae sedis</taxon>
        <taxon>Zoopagomycota</taxon>
        <taxon>Entomophthoromycotina</taxon>
        <taxon>Entomophthoromycetes</taxon>
        <taxon>Entomophthorales</taxon>
        <taxon>Ancylistaceae</taxon>
        <taxon>Conidiobolus</taxon>
    </lineage>
</organism>
<keyword evidence="2 5" id="KW-0812">Transmembrane</keyword>
<dbReference type="Proteomes" id="UP000070444">
    <property type="component" value="Unassembled WGS sequence"/>
</dbReference>
<evidence type="ECO:0000256" key="2">
    <source>
        <dbReference type="ARBA" id="ARBA00022692"/>
    </source>
</evidence>
<dbReference type="SUPFAM" id="SSF81321">
    <property type="entry name" value="Family A G protein-coupled receptor-like"/>
    <property type="match status" value="1"/>
</dbReference>
<dbReference type="GO" id="GO:0016020">
    <property type="term" value="C:membrane"/>
    <property type="evidence" value="ECO:0007669"/>
    <property type="project" value="UniProtKB-SubCell"/>
</dbReference>
<sequence>MLIVRAIFGKYPYNIWKEHPYWCRFDVGFTGQLLVYSGYSLGIMSIERFFLICFNIKLSVLVWFSLIALTWTAQFALVWVALSDGLQILTRTEVQCGALPIRSGYYAYVLAIFLLFFSFFCVITSYCSISIVKFRQCLNQINLNVPKEQVYTEFRTVLVKSVVNITLYIILYSPKVYVALYELTTGQKRTIVMDIISNSLILYSVIVNAFILFYMNQQVRNSFIQLLKDIKSAIF</sequence>
<evidence type="ECO:0000256" key="3">
    <source>
        <dbReference type="ARBA" id="ARBA00022989"/>
    </source>
</evidence>
<dbReference type="Gene3D" id="1.20.1070.10">
    <property type="entry name" value="Rhodopsin 7-helix transmembrane proteins"/>
    <property type="match status" value="1"/>
</dbReference>
<comment type="subcellular location">
    <subcellularLocation>
        <location evidence="1">Membrane</location>
    </subcellularLocation>
</comment>
<keyword evidence="7" id="KW-1185">Reference proteome</keyword>
<evidence type="ECO:0000313" key="7">
    <source>
        <dbReference type="Proteomes" id="UP000070444"/>
    </source>
</evidence>
<reference evidence="6 7" key="1">
    <citation type="journal article" date="2015" name="Genome Biol. Evol.">
        <title>Phylogenomic analyses indicate that early fungi evolved digesting cell walls of algal ancestors of land plants.</title>
        <authorList>
            <person name="Chang Y."/>
            <person name="Wang S."/>
            <person name="Sekimoto S."/>
            <person name="Aerts A.L."/>
            <person name="Choi C."/>
            <person name="Clum A."/>
            <person name="LaButti K.M."/>
            <person name="Lindquist E.A."/>
            <person name="Yee Ngan C."/>
            <person name="Ohm R.A."/>
            <person name="Salamov A.A."/>
            <person name="Grigoriev I.V."/>
            <person name="Spatafora J.W."/>
            <person name="Berbee M.L."/>
        </authorList>
    </citation>
    <scope>NUCLEOTIDE SEQUENCE [LARGE SCALE GENOMIC DNA]</scope>
    <source>
        <strain evidence="6 7">NRRL 28638</strain>
    </source>
</reference>
<proteinExistence type="predicted"/>
<evidence type="ECO:0000256" key="4">
    <source>
        <dbReference type="ARBA" id="ARBA00023136"/>
    </source>
</evidence>
<accession>A0A137NVU1</accession>
<protein>
    <recommendedName>
        <fullName evidence="8">G-protein coupled receptors family 1 profile domain-containing protein</fullName>
    </recommendedName>
</protein>
<dbReference type="GO" id="GO:0004930">
    <property type="term" value="F:G protein-coupled receptor activity"/>
    <property type="evidence" value="ECO:0007669"/>
    <property type="project" value="InterPro"/>
</dbReference>
<feature type="transmembrane region" description="Helical" evidence="5">
    <location>
        <begin position="191"/>
        <end position="215"/>
    </location>
</feature>
<keyword evidence="4 5" id="KW-0472">Membrane</keyword>
<dbReference type="AlphaFoldDB" id="A0A137NVU1"/>
<evidence type="ECO:0000256" key="5">
    <source>
        <dbReference type="SAM" id="Phobius"/>
    </source>
</evidence>
<feature type="transmembrane region" description="Helical" evidence="5">
    <location>
        <begin position="61"/>
        <end position="82"/>
    </location>
</feature>
<feature type="transmembrane region" description="Helical" evidence="5">
    <location>
        <begin position="34"/>
        <end position="54"/>
    </location>
</feature>
<dbReference type="PROSITE" id="PS00237">
    <property type="entry name" value="G_PROTEIN_RECEP_F1_1"/>
    <property type="match status" value="1"/>
</dbReference>
<dbReference type="InterPro" id="IPR000276">
    <property type="entry name" value="GPCR_Rhodpsn"/>
</dbReference>
<evidence type="ECO:0008006" key="8">
    <source>
        <dbReference type="Google" id="ProtNLM"/>
    </source>
</evidence>
<evidence type="ECO:0000256" key="1">
    <source>
        <dbReference type="ARBA" id="ARBA00004370"/>
    </source>
</evidence>
<dbReference type="EMBL" id="KQ964689">
    <property type="protein sequence ID" value="KXN66791.1"/>
    <property type="molecule type" value="Genomic_DNA"/>
</dbReference>
<keyword evidence="3 5" id="KW-1133">Transmembrane helix</keyword>